<dbReference type="KEGG" id="vg:26623557"/>
<feature type="region of interest" description="Disordered" evidence="1">
    <location>
        <begin position="45"/>
        <end position="64"/>
    </location>
</feature>
<evidence type="ECO:0000313" key="3">
    <source>
        <dbReference type="Proteomes" id="UP000204009"/>
    </source>
</evidence>
<proteinExistence type="predicted"/>
<dbReference type="Proteomes" id="UP000204009">
    <property type="component" value="Segment"/>
</dbReference>
<dbReference type="RefSeq" id="YP_009196332.1">
    <property type="nucleotide sequence ID" value="NC_028770.1"/>
</dbReference>
<reference evidence="2 3" key="1">
    <citation type="journal article" date="2012" name="Appl. Environ. Microbiol.">
        <title>High Diversity and Novel Species of Pseudomonas aeruginosa Bacteriophages.</title>
        <authorList>
            <person name="Sepulveda-Robles O."/>
            <person name="Kameyama L."/>
            <person name="Guarneros G."/>
        </authorList>
    </citation>
    <scope>NUCLEOTIDE SEQUENCE [LARGE SCALE GENOMIC DNA]</scope>
</reference>
<name>A0A0S0N8Q7_BPPAM</name>
<gene>
    <name evidence="2" type="ORF">PaMx11_79</name>
</gene>
<organism evidence="2 3">
    <name type="scientific">Pseudomonas phage PaMx11</name>
    <dbReference type="NCBI Taxonomy" id="1175657"/>
    <lineage>
        <taxon>Viruses</taxon>
        <taxon>Duplodnaviria</taxon>
        <taxon>Heunggongvirae</taxon>
        <taxon>Uroviricota</taxon>
        <taxon>Caudoviricetes</taxon>
        <taxon>Mesyanzhinovviridae</taxon>
        <taxon>Bradleyvirinae</taxon>
        <taxon>Abidjanvirus</taxon>
        <taxon>Abidjanvirus PaMx11</taxon>
        <taxon>Pseudomonas virus PaMx11</taxon>
    </lineage>
</organism>
<dbReference type="EMBL" id="JQ067087">
    <property type="protein sequence ID" value="ALH23753.1"/>
    <property type="molecule type" value="Genomic_DNA"/>
</dbReference>
<evidence type="ECO:0000313" key="2">
    <source>
        <dbReference type="EMBL" id="ALH23753.1"/>
    </source>
</evidence>
<dbReference type="GeneID" id="26623557"/>
<accession>A0A0S0N8Q7</accession>
<keyword evidence="3" id="KW-1185">Reference proteome</keyword>
<evidence type="ECO:0000256" key="1">
    <source>
        <dbReference type="SAM" id="MobiDB-lite"/>
    </source>
</evidence>
<protein>
    <submittedName>
        <fullName evidence="2">Uncharacterized protein</fullName>
    </submittedName>
</protein>
<organismHost>
    <name type="scientific">Pseudomonas aeruginosa</name>
    <dbReference type="NCBI Taxonomy" id="287"/>
</organismHost>
<sequence>MNLIDKTAEALDDTTPWVQTREGWQAASLLREMKSLLQRLLDPEQRAGAEAEAKELLERRDGTG</sequence>